<dbReference type="EMBL" id="JAIWYP010000005">
    <property type="protein sequence ID" value="KAH3816538.1"/>
    <property type="molecule type" value="Genomic_DNA"/>
</dbReference>
<proteinExistence type="predicted"/>
<dbReference type="InterPro" id="IPR026870">
    <property type="entry name" value="Zinc_ribbon_dom"/>
</dbReference>
<comment type="caution">
    <text evidence="2">The sequence shown here is derived from an EMBL/GenBank/DDBJ whole genome shotgun (WGS) entry which is preliminary data.</text>
</comment>
<feature type="domain" description="Zinc-ribbon" evidence="1">
    <location>
        <begin position="2"/>
        <end position="24"/>
    </location>
</feature>
<dbReference type="AlphaFoldDB" id="A0A9D4GJG7"/>
<protein>
    <recommendedName>
        <fullName evidence="1">Zinc-ribbon domain-containing protein</fullName>
    </recommendedName>
</protein>
<sequence length="64" mass="6933">MFCKKCGEAVDDDANYCAKCGTPVNRSSTASVTSTSKKQDEEIEKDETFVGKGGMSANVYNRKT</sequence>
<organism evidence="2 3">
    <name type="scientific">Dreissena polymorpha</name>
    <name type="common">Zebra mussel</name>
    <name type="synonym">Mytilus polymorpha</name>
    <dbReference type="NCBI Taxonomy" id="45954"/>
    <lineage>
        <taxon>Eukaryota</taxon>
        <taxon>Metazoa</taxon>
        <taxon>Spiralia</taxon>
        <taxon>Lophotrochozoa</taxon>
        <taxon>Mollusca</taxon>
        <taxon>Bivalvia</taxon>
        <taxon>Autobranchia</taxon>
        <taxon>Heteroconchia</taxon>
        <taxon>Euheterodonta</taxon>
        <taxon>Imparidentia</taxon>
        <taxon>Neoheterodontei</taxon>
        <taxon>Myida</taxon>
        <taxon>Dreissenoidea</taxon>
        <taxon>Dreissenidae</taxon>
        <taxon>Dreissena</taxon>
    </lineage>
</organism>
<dbReference type="Proteomes" id="UP000828390">
    <property type="component" value="Unassembled WGS sequence"/>
</dbReference>
<evidence type="ECO:0000313" key="2">
    <source>
        <dbReference type="EMBL" id="KAH3816538.1"/>
    </source>
</evidence>
<reference evidence="2" key="2">
    <citation type="submission" date="2020-11" db="EMBL/GenBank/DDBJ databases">
        <authorList>
            <person name="McCartney M.A."/>
            <person name="Auch B."/>
            <person name="Kono T."/>
            <person name="Mallez S."/>
            <person name="Becker A."/>
            <person name="Gohl D.M."/>
            <person name="Silverstein K.A.T."/>
            <person name="Koren S."/>
            <person name="Bechman K.B."/>
            <person name="Herman A."/>
            <person name="Abrahante J.E."/>
            <person name="Garbe J."/>
        </authorList>
    </citation>
    <scope>NUCLEOTIDE SEQUENCE</scope>
    <source>
        <strain evidence="2">Duluth1</strain>
        <tissue evidence="2">Whole animal</tissue>
    </source>
</reference>
<evidence type="ECO:0000313" key="3">
    <source>
        <dbReference type="Proteomes" id="UP000828390"/>
    </source>
</evidence>
<dbReference type="Pfam" id="PF13240">
    <property type="entry name" value="Zn_Ribbon_1"/>
    <property type="match status" value="1"/>
</dbReference>
<name>A0A9D4GJG7_DREPO</name>
<reference evidence="2" key="1">
    <citation type="journal article" date="2019" name="bioRxiv">
        <title>The Genome of the Zebra Mussel, Dreissena polymorpha: A Resource for Invasive Species Research.</title>
        <authorList>
            <person name="McCartney M.A."/>
            <person name="Auch B."/>
            <person name="Kono T."/>
            <person name="Mallez S."/>
            <person name="Zhang Y."/>
            <person name="Obille A."/>
            <person name="Becker A."/>
            <person name="Abrahante J.E."/>
            <person name="Garbe J."/>
            <person name="Badalamenti J.P."/>
            <person name="Herman A."/>
            <person name="Mangelson H."/>
            <person name="Liachko I."/>
            <person name="Sullivan S."/>
            <person name="Sone E.D."/>
            <person name="Koren S."/>
            <person name="Silverstein K.A.T."/>
            <person name="Beckman K.B."/>
            <person name="Gohl D.M."/>
        </authorList>
    </citation>
    <scope>NUCLEOTIDE SEQUENCE</scope>
    <source>
        <strain evidence="2">Duluth1</strain>
        <tissue evidence="2">Whole animal</tissue>
    </source>
</reference>
<accession>A0A9D4GJG7</accession>
<keyword evidence="3" id="KW-1185">Reference proteome</keyword>
<gene>
    <name evidence="2" type="ORF">DPMN_118055</name>
</gene>
<evidence type="ECO:0000259" key="1">
    <source>
        <dbReference type="Pfam" id="PF13240"/>
    </source>
</evidence>